<dbReference type="HOGENOM" id="CLU_2466233_0_0_6"/>
<proteinExistence type="predicted"/>
<dbReference type="STRING" id="1129794.C427_2308"/>
<dbReference type="KEGG" id="gps:C427_2308"/>
<protein>
    <recommendedName>
        <fullName evidence="3">Transposase</fullName>
    </recommendedName>
</protein>
<dbReference type="AlphaFoldDB" id="K6ZPT9"/>
<dbReference type="OrthoDB" id="5589846at2"/>
<dbReference type="eggNOG" id="COG3677">
    <property type="taxonomic scope" value="Bacteria"/>
</dbReference>
<gene>
    <name evidence="1" type="ORF">C427_2308</name>
</gene>
<reference evidence="1 2" key="1">
    <citation type="journal article" date="2013" name="Genome Announc.">
        <title>Complete Genome Sequence of Glaciecola psychrophila Strain 170T.</title>
        <authorList>
            <person name="Yin J."/>
            <person name="Chen J."/>
            <person name="Liu G."/>
            <person name="Yu Y."/>
            <person name="Song L."/>
            <person name="Wang X."/>
            <person name="Qu X."/>
        </authorList>
    </citation>
    <scope>NUCLEOTIDE SEQUENCE [LARGE SCALE GENOMIC DNA]</scope>
    <source>
        <strain evidence="1 2">170</strain>
    </source>
</reference>
<sequence>MAGTRFHGRHLSLVEWFWVIFFLDLDKGSISALSLSKRIEVNWRTARLILKKLGLAMGHRDGLYQLNGTIKLDDALIGGRHKGKRGLT</sequence>
<evidence type="ECO:0000313" key="2">
    <source>
        <dbReference type="Proteomes" id="UP000011864"/>
    </source>
</evidence>
<dbReference type="PATRIC" id="fig|1129794.4.peg.2285"/>
<name>K6ZPT9_9ALTE</name>
<keyword evidence="2" id="KW-1185">Reference proteome</keyword>
<evidence type="ECO:0000313" key="1">
    <source>
        <dbReference type="EMBL" id="AGH44417.1"/>
    </source>
</evidence>
<organism evidence="1 2">
    <name type="scientific">Paraglaciecola psychrophila 170</name>
    <dbReference type="NCBI Taxonomy" id="1129794"/>
    <lineage>
        <taxon>Bacteria</taxon>
        <taxon>Pseudomonadati</taxon>
        <taxon>Pseudomonadota</taxon>
        <taxon>Gammaproteobacteria</taxon>
        <taxon>Alteromonadales</taxon>
        <taxon>Alteromonadaceae</taxon>
        <taxon>Paraglaciecola</taxon>
    </lineage>
</organism>
<accession>K6ZPT9</accession>
<dbReference type="EMBL" id="CP003837">
    <property type="protein sequence ID" value="AGH44417.1"/>
    <property type="molecule type" value="Genomic_DNA"/>
</dbReference>
<dbReference type="Proteomes" id="UP000011864">
    <property type="component" value="Chromosome"/>
</dbReference>
<evidence type="ECO:0008006" key="3">
    <source>
        <dbReference type="Google" id="ProtNLM"/>
    </source>
</evidence>